<evidence type="ECO:0000313" key="4">
    <source>
        <dbReference type="Proteomes" id="UP000188268"/>
    </source>
</evidence>
<organism evidence="3 4">
    <name type="scientific">Corchorus capsularis</name>
    <name type="common">Jute</name>
    <dbReference type="NCBI Taxonomy" id="210143"/>
    <lineage>
        <taxon>Eukaryota</taxon>
        <taxon>Viridiplantae</taxon>
        <taxon>Streptophyta</taxon>
        <taxon>Embryophyta</taxon>
        <taxon>Tracheophyta</taxon>
        <taxon>Spermatophyta</taxon>
        <taxon>Magnoliopsida</taxon>
        <taxon>eudicotyledons</taxon>
        <taxon>Gunneridae</taxon>
        <taxon>Pentapetalae</taxon>
        <taxon>rosids</taxon>
        <taxon>malvids</taxon>
        <taxon>Malvales</taxon>
        <taxon>Malvaceae</taxon>
        <taxon>Grewioideae</taxon>
        <taxon>Apeibeae</taxon>
        <taxon>Corchorus</taxon>
    </lineage>
</organism>
<reference evidence="3 4" key="1">
    <citation type="submission" date="2013-09" db="EMBL/GenBank/DDBJ databases">
        <title>Corchorus capsularis genome sequencing.</title>
        <authorList>
            <person name="Alam M."/>
            <person name="Haque M.S."/>
            <person name="Islam M.S."/>
            <person name="Emdad E.M."/>
            <person name="Islam M.M."/>
            <person name="Ahmed B."/>
            <person name="Halim A."/>
            <person name="Hossen Q.M.M."/>
            <person name="Hossain M.Z."/>
            <person name="Ahmed R."/>
            <person name="Khan M.M."/>
            <person name="Islam R."/>
            <person name="Rashid M.M."/>
            <person name="Khan S.A."/>
            <person name="Rahman M.S."/>
            <person name="Alam M."/>
        </authorList>
    </citation>
    <scope>NUCLEOTIDE SEQUENCE [LARGE SCALE GENOMIC DNA]</scope>
    <source>
        <strain evidence="4">cv. CVL-1</strain>
        <tissue evidence="3">Whole seedling</tissue>
    </source>
</reference>
<dbReference type="OrthoDB" id="998565at2759"/>
<feature type="compositionally biased region" description="Basic and acidic residues" evidence="2">
    <location>
        <begin position="360"/>
        <end position="376"/>
    </location>
</feature>
<evidence type="ECO:0000256" key="2">
    <source>
        <dbReference type="SAM" id="MobiDB-lite"/>
    </source>
</evidence>
<dbReference type="InterPro" id="IPR053098">
    <property type="entry name" value="Petuviruses_polyprotein"/>
</dbReference>
<accession>A0A1R3HSA0</accession>
<dbReference type="AlphaFoldDB" id="A0A1R3HSA0"/>
<feature type="region of interest" description="Disordered" evidence="2">
    <location>
        <begin position="1"/>
        <end position="39"/>
    </location>
</feature>
<feature type="region of interest" description="Disordered" evidence="2">
    <location>
        <begin position="358"/>
        <end position="401"/>
    </location>
</feature>
<feature type="region of interest" description="Disordered" evidence="2">
    <location>
        <begin position="237"/>
        <end position="297"/>
    </location>
</feature>
<dbReference type="PANTHER" id="PTHR48435">
    <property type="entry name" value="POLYPROTEIN"/>
    <property type="match status" value="1"/>
</dbReference>
<evidence type="ECO:0000256" key="1">
    <source>
        <dbReference type="SAM" id="Coils"/>
    </source>
</evidence>
<feature type="compositionally biased region" description="Pro residues" evidence="2">
    <location>
        <begin position="252"/>
        <end position="263"/>
    </location>
</feature>
<evidence type="ECO:0000313" key="3">
    <source>
        <dbReference type="EMBL" id="OMO73188.1"/>
    </source>
</evidence>
<dbReference type="Gramene" id="OMO73188">
    <property type="protein sequence ID" value="OMO73188"/>
    <property type="gene ID" value="CCACVL1_17421"/>
</dbReference>
<keyword evidence="4" id="KW-1185">Reference proteome</keyword>
<feature type="compositionally biased region" description="Polar residues" evidence="2">
    <location>
        <begin position="266"/>
        <end position="276"/>
    </location>
</feature>
<dbReference type="PANTHER" id="PTHR48435:SF1">
    <property type="entry name" value="POLYPROTEIN"/>
    <property type="match status" value="1"/>
</dbReference>
<gene>
    <name evidence="3" type="ORF">CCACVL1_17421</name>
</gene>
<protein>
    <submittedName>
        <fullName evidence="3">Uncharacterized protein</fullName>
    </submittedName>
</protein>
<name>A0A1R3HSA0_COCAP</name>
<sequence length="401" mass="46085">MMSNQNKNYDSEFPPLQEYTDEHQRYVPKVPRPTDRDAQGRQLVNSQPEAMFNWQSENAIAQNKVLQRIEKKVTRLTAHFDSNLSSIQKNISDIQTRINNLYNQINSSLLTYRVNTQKIAEKETKIRSLNTQLAELKQLKTSHDGFPTMNTYPVNLPLSKKTYPQLISNHSQHRLIQDPHSNLVNLNHFHSLSLTPLLTSKKPQPMFPMPPQGTTSTQINDSSERWIMKLREDRLQRMQKERKRKGQKPVHEQPPPPHSPKPQPGITINPTHTKQTYAAAASSSNPTPPTNQMMISPQEPSQNLISTFLQISARENLPMISLKPNFPENSFGSSEFSSDNDLTDNEFSFPDFMTIPHVYKPPDEPHEQKPDIHMEDTFTGGRHSYSNNFKSFTIDDIPPEQ</sequence>
<proteinExistence type="predicted"/>
<keyword evidence="1" id="KW-0175">Coiled coil</keyword>
<comment type="caution">
    <text evidence="3">The sequence shown here is derived from an EMBL/GenBank/DDBJ whole genome shotgun (WGS) entry which is preliminary data.</text>
</comment>
<feature type="region of interest" description="Disordered" evidence="2">
    <location>
        <begin position="200"/>
        <end position="223"/>
    </location>
</feature>
<dbReference type="Proteomes" id="UP000188268">
    <property type="component" value="Unassembled WGS sequence"/>
</dbReference>
<feature type="coiled-coil region" evidence="1">
    <location>
        <begin position="84"/>
        <end position="139"/>
    </location>
</feature>
<dbReference type="EMBL" id="AWWV01011269">
    <property type="protein sequence ID" value="OMO73188.1"/>
    <property type="molecule type" value="Genomic_DNA"/>
</dbReference>